<comment type="caution">
    <text evidence="7">The sequence shown here is derived from an EMBL/GenBank/DDBJ whole genome shotgun (WGS) entry which is preliminary data.</text>
</comment>
<feature type="domain" description="Aminotransferase class I/classII large" evidence="6">
    <location>
        <begin position="47"/>
        <end position="435"/>
    </location>
</feature>
<evidence type="ECO:0000313" key="8">
    <source>
        <dbReference type="Proteomes" id="UP001212997"/>
    </source>
</evidence>
<dbReference type="Pfam" id="PF00155">
    <property type="entry name" value="Aminotran_1_2"/>
    <property type="match status" value="1"/>
</dbReference>
<evidence type="ECO:0000256" key="2">
    <source>
        <dbReference type="ARBA" id="ARBA00007441"/>
    </source>
</evidence>
<keyword evidence="4" id="KW-0808">Transferase</keyword>
<organism evidence="7 8">
    <name type="scientific">Meripilus lineatus</name>
    <dbReference type="NCBI Taxonomy" id="2056292"/>
    <lineage>
        <taxon>Eukaryota</taxon>
        <taxon>Fungi</taxon>
        <taxon>Dikarya</taxon>
        <taxon>Basidiomycota</taxon>
        <taxon>Agaricomycotina</taxon>
        <taxon>Agaricomycetes</taxon>
        <taxon>Polyporales</taxon>
        <taxon>Meripilaceae</taxon>
        <taxon>Meripilus</taxon>
    </lineage>
</organism>
<comment type="cofactor">
    <cofactor evidence="1">
        <name>pyridoxal 5'-phosphate</name>
        <dbReference type="ChEBI" id="CHEBI:597326"/>
    </cofactor>
</comment>
<dbReference type="InterPro" id="IPR015424">
    <property type="entry name" value="PyrdxlP-dep_Trfase"/>
</dbReference>
<accession>A0AAD5V622</accession>
<evidence type="ECO:0000256" key="4">
    <source>
        <dbReference type="ARBA" id="ARBA00022679"/>
    </source>
</evidence>
<dbReference type="AlphaFoldDB" id="A0AAD5V622"/>
<dbReference type="PANTHER" id="PTHR46383">
    <property type="entry name" value="ASPARTATE AMINOTRANSFERASE"/>
    <property type="match status" value="1"/>
</dbReference>
<dbReference type="Gene3D" id="3.40.640.10">
    <property type="entry name" value="Type I PLP-dependent aspartate aminotransferase-like (Major domain)"/>
    <property type="match status" value="1"/>
</dbReference>
<dbReference type="InterPro" id="IPR015421">
    <property type="entry name" value="PyrdxlP-dep_Trfase_major"/>
</dbReference>
<keyword evidence="3" id="KW-0032">Aminotransferase</keyword>
<dbReference type="Proteomes" id="UP001212997">
    <property type="component" value="Unassembled WGS sequence"/>
</dbReference>
<dbReference type="GO" id="GO:0030170">
    <property type="term" value="F:pyridoxal phosphate binding"/>
    <property type="evidence" value="ECO:0007669"/>
    <property type="project" value="InterPro"/>
</dbReference>
<evidence type="ECO:0000256" key="1">
    <source>
        <dbReference type="ARBA" id="ARBA00001933"/>
    </source>
</evidence>
<reference evidence="7" key="1">
    <citation type="submission" date="2022-07" db="EMBL/GenBank/DDBJ databases">
        <title>Genome Sequence of Physisporinus lineatus.</title>
        <authorList>
            <person name="Buettner E."/>
        </authorList>
    </citation>
    <scope>NUCLEOTIDE SEQUENCE</scope>
    <source>
        <strain evidence="7">VT162</strain>
    </source>
</reference>
<gene>
    <name evidence="7" type="ORF">NLI96_g4719</name>
</gene>
<keyword evidence="5" id="KW-0663">Pyridoxal phosphate</keyword>
<sequence>MPGGFPTRMSQQLRYRLSHAVETTSRPPIPQAYAWAERYKPTPGRPLLDMSQGVPGTPPPKIFLDTLSQTSANPQYCGYVPNAGEPALRKAVVEEMKVAYGEHVDLRMEDVAITAGCNMAFAASIMTVAESGDEVILPVPWYFNHEMTLTSLGIKPITLQTFPEDGFLPSPEKCEHLITSKTKAIVLVTPNNPTGAIYPPSLLASFATLARSRNIALILDETYRDFLPAGSAPHYLFNPSKPSTSSTTSRAHDLPSDWVWRETLIHLFSFSKSYCIPGHRVGLICASPALMPLLNIALDNIQICAPRPPQMALAGMLDTLRPFVRSTAEAVRRRHEIFAQSIQDRSNSSGWRWEIGAQGGYYAFVKHPFKDVSARDVCERLAVEMGVVTLPAGFFGPEHHGEDEADEMKGVDKRWIRFSVANIDDEKVRLVCDRLGECVEKFGWAVESRTK</sequence>
<dbReference type="PANTHER" id="PTHR46383:SF1">
    <property type="entry name" value="ASPARTATE AMINOTRANSFERASE"/>
    <property type="match status" value="1"/>
</dbReference>
<dbReference type="GO" id="GO:0006520">
    <property type="term" value="P:amino acid metabolic process"/>
    <property type="evidence" value="ECO:0007669"/>
    <property type="project" value="InterPro"/>
</dbReference>
<evidence type="ECO:0000313" key="7">
    <source>
        <dbReference type="EMBL" id="KAJ3485769.1"/>
    </source>
</evidence>
<evidence type="ECO:0000256" key="3">
    <source>
        <dbReference type="ARBA" id="ARBA00022576"/>
    </source>
</evidence>
<proteinExistence type="inferred from homology"/>
<evidence type="ECO:0000256" key="5">
    <source>
        <dbReference type="ARBA" id="ARBA00022898"/>
    </source>
</evidence>
<dbReference type="SUPFAM" id="SSF53383">
    <property type="entry name" value="PLP-dependent transferases"/>
    <property type="match status" value="1"/>
</dbReference>
<name>A0AAD5V622_9APHY</name>
<dbReference type="InterPro" id="IPR050596">
    <property type="entry name" value="AspAT/PAT-like"/>
</dbReference>
<dbReference type="InterPro" id="IPR004839">
    <property type="entry name" value="Aminotransferase_I/II_large"/>
</dbReference>
<keyword evidence="8" id="KW-1185">Reference proteome</keyword>
<comment type="similarity">
    <text evidence="2">Belongs to the class-I pyridoxal-phosphate-dependent aminotransferase family.</text>
</comment>
<evidence type="ECO:0000259" key="6">
    <source>
        <dbReference type="Pfam" id="PF00155"/>
    </source>
</evidence>
<dbReference type="EMBL" id="JANAWD010000142">
    <property type="protein sequence ID" value="KAJ3485769.1"/>
    <property type="molecule type" value="Genomic_DNA"/>
</dbReference>
<protein>
    <recommendedName>
        <fullName evidence="6">Aminotransferase class I/classII large domain-containing protein</fullName>
    </recommendedName>
</protein>
<dbReference type="GO" id="GO:0008483">
    <property type="term" value="F:transaminase activity"/>
    <property type="evidence" value="ECO:0007669"/>
    <property type="project" value="UniProtKB-KW"/>
</dbReference>
<dbReference type="CDD" id="cd00609">
    <property type="entry name" value="AAT_like"/>
    <property type="match status" value="1"/>
</dbReference>